<evidence type="ECO:0000256" key="1">
    <source>
        <dbReference type="SAM" id="Phobius"/>
    </source>
</evidence>
<feature type="transmembrane region" description="Helical" evidence="1">
    <location>
        <begin position="58"/>
        <end position="76"/>
    </location>
</feature>
<evidence type="ECO:0000313" key="3">
    <source>
        <dbReference type="Proteomes" id="UP000199702"/>
    </source>
</evidence>
<evidence type="ECO:0000313" key="2">
    <source>
        <dbReference type="EMBL" id="SEI43057.1"/>
    </source>
</evidence>
<name>A0A1H6QS97_9FLAO</name>
<keyword evidence="1" id="KW-1133">Transmembrane helix</keyword>
<feature type="transmembrane region" description="Helical" evidence="1">
    <location>
        <begin position="360"/>
        <end position="380"/>
    </location>
</feature>
<feature type="transmembrane region" description="Helical" evidence="1">
    <location>
        <begin position="96"/>
        <end position="116"/>
    </location>
</feature>
<proteinExistence type="predicted"/>
<dbReference type="RefSeq" id="WP_091307412.1">
    <property type="nucleotide sequence ID" value="NZ_CBCSJU010000001.1"/>
</dbReference>
<organism evidence="2 3">
    <name type="scientific">Flavobacterium terrigena</name>
    <dbReference type="NCBI Taxonomy" id="402734"/>
    <lineage>
        <taxon>Bacteria</taxon>
        <taxon>Pseudomonadati</taxon>
        <taxon>Bacteroidota</taxon>
        <taxon>Flavobacteriia</taxon>
        <taxon>Flavobacteriales</taxon>
        <taxon>Flavobacteriaceae</taxon>
        <taxon>Flavobacterium</taxon>
    </lineage>
</organism>
<feature type="transmembrane region" description="Helical" evidence="1">
    <location>
        <begin position="386"/>
        <end position="407"/>
    </location>
</feature>
<keyword evidence="1" id="KW-0472">Membrane</keyword>
<reference evidence="3" key="1">
    <citation type="submission" date="2016-10" db="EMBL/GenBank/DDBJ databases">
        <authorList>
            <person name="Varghese N."/>
            <person name="Submissions S."/>
        </authorList>
    </citation>
    <scope>NUCLEOTIDE SEQUENCE [LARGE SCALE GENOMIC DNA]</scope>
    <source>
        <strain evidence="3">DSM 17934</strain>
    </source>
</reference>
<feature type="transmembrane region" description="Helical" evidence="1">
    <location>
        <begin position="465"/>
        <end position="483"/>
    </location>
</feature>
<dbReference type="STRING" id="402734.SAMN05660918_0524"/>
<keyword evidence="1" id="KW-0812">Transmembrane</keyword>
<sequence>MFKNIQKQLLLKYPLLWNTKFIPMLIIGVLLNLIYFFIGYADGTLDFTKYYHSGLDFTFFSFSTLISLIILILWLVSYFKNNSFKRFYTKSKYALFFEWIQIVVIVLLLSMFYFPFEFGKQLHKRNYLSEEIAKERCDILSSADFFIDGSFDEAEIDSVRSVLNDTNVNGEYKAVERIYLDHVNILGKKYSPTALINRNVAEFSFFTREQDSVRGLKIRKFLATNNTIEVKKLMRNYFSILKEHKLPTNLTEDKWFSITYNYPEFKKYELINPKSPFTKDESYAYYEPYTKHGYDYAAHDKTYSAYYIEHNVLKDNYRQISGAYTSPFFEIEPILVLLYCVFGFSMLIFSFRVTSGRSWLIALVSYGVFNIVIGIISGVSREFLTYPILLIMSFLVVVGLFFSVVLAKKTKSKTMVLLNLIIWLFGGLIPTIYLTYMECYQNSISARLNYNYNLDPHYNFLNDNVTTMFGLNIILVIIGMFFMSKVIRSWKGVSEE</sequence>
<accession>A0A1H6QS97</accession>
<dbReference type="EMBL" id="FNYA01000001">
    <property type="protein sequence ID" value="SEI43057.1"/>
    <property type="molecule type" value="Genomic_DNA"/>
</dbReference>
<dbReference type="OrthoDB" id="996104at2"/>
<dbReference type="AlphaFoldDB" id="A0A1H6QS97"/>
<gene>
    <name evidence="2" type="ORF">SAMN05660918_0524</name>
</gene>
<feature type="transmembrane region" description="Helical" evidence="1">
    <location>
        <begin position="334"/>
        <end position="353"/>
    </location>
</feature>
<feature type="transmembrane region" description="Helical" evidence="1">
    <location>
        <begin position="21"/>
        <end position="38"/>
    </location>
</feature>
<feature type="transmembrane region" description="Helical" evidence="1">
    <location>
        <begin position="416"/>
        <end position="436"/>
    </location>
</feature>
<protein>
    <submittedName>
        <fullName evidence="2">Uncharacterized protein</fullName>
    </submittedName>
</protein>
<dbReference type="Proteomes" id="UP000199702">
    <property type="component" value="Unassembled WGS sequence"/>
</dbReference>
<keyword evidence="3" id="KW-1185">Reference proteome</keyword>